<feature type="transmembrane region" description="Helical" evidence="1">
    <location>
        <begin position="70"/>
        <end position="89"/>
    </location>
</feature>
<protein>
    <submittedName>
        <fullName evidence="2">Uncharacterized protein</fullName>
    </submittedName>
</protein>
<feature type="transmembrane region" description="Helical" evidence="1">
    <location>
        <begin position="46"/>
        <end position="64"/>
    </location>
</feature>
<proteinExistence type="predicted"/>
<keyword evidence="3" id="KW-1185">Reference proteome</keyword>
<keyword evidence="1" id="KW-0812">Transmembrane</keyword>
<keyword evidence="1" id="KW-0472">Membrane</keyword>
<accession>A0ABN5XVZ8</accession>
<organism evidence="2 3">
    <name type="scientific">Veillonella orientalis</name>
    <dbReference type="NCBI Taxonomy" id="2682455"/>
    <lineage>
        <taxon>Bacteria</taxon>
        <taxon>Bacillati</taxon>
        <taxon>Bacillota</taxon>
        <taxon>Negativicutes</taxon>
        <taxon>Veillonellales</taxon>
        <taxon>Veillonellaceae</taxon>
        <taxon>Veillonella</taxon>
    </lineage>
</organism>
<evidence type="ECO:0000256" key="1">
    <source>
        <dbReference type="SAM" id="Phobius"/>
    </source>
</evidence>
<feature type="transmembrane region" description="Helical" evidence="1">
    <location>
        <begin position="116"/>
        <end position="135"/>
    </location>
</feature>
<evidence type="ECO:0000313" key="2">
    <source>
        <dbReference type="EMBL" id="BBU36186.1"/>
    </source>
</evidence>
<evidence type="ECO:0000313" key="3">
    <source>
        <dbReference type="Proteomes" id="UP000679260"/>
    </source>
</evidence>
<feature type="transmembrane region" description="Helical" evidence="1">
    <location>
        <begin position="14"/>
        <end position="34"/>
    </location>
</feature>
<dbReference type="EMBL" id="AP022322">
    <property type="protein sequence ID" value="BBU36186.1"/>
    <property type="molecule type" value="Genomic_DNA"/>
</dbReference>
<name>A0ABN5XVZ8_9FIRM</name>
<dbReference type="RefSeq" id="WP_213467855.1">
    <property type="nucleotide sequence ID" value="NZ_AP022322.1"/>
</dbReference>
<reference evidence="2 3" key="1">
    <citation type="submission" date="2020-01" db="EMBL/GenBank/DDBJ databases">
        <title>Veillonella burapaensis sp. nov., anaerobic, Gram-stain-negative coccus isolated from saliva of a Thai child.</title>
        <authorList>
            <person name="Mashima I."/>
            <person name="Theodorea C."/>
            <person name="Nakazawa F."/>
            <person name="Thaweboon B."/>
            <person name="Thaweboon S."/>
            <person name="Tamai R."/>
            <person name="Kiyoura Y."/>
        </authorList>
    </citation>
    <scope>NUCLEOTIDE SEQUENCE [LARGE SCALE GENOMIC DNA]</scope>
    <source>
        <strain evidence="2 3">S12025-13</strain>
    </source>
</reference>
<dbReference type="Proteomes" id="UP000679260">
    <property type="component" value="Chromosome"/>
</dbReference>
<gene>
    <name evidence="2" type="ORF">VEIS1202513_07070</name>
</gene>
<sequence>MLPTITILRGENDFFLTLTAVITVVVLAKSKEIYFVSASFKRSKSFLFIQIFQVLVIYLGLIFADYSNKIFAIVLFLVSISEMLKLVYLKKIVNKEINKETNMPYKLTDVISRLNIYSRIIFIIVLNTFVNFLLFK</sequence>
<keyword evidence="1" id="KW-1133">Transmembrane helix</keyword>